<dbReference type="InterPro" id="IPR000189">
    <property type="entry name" value="Transglyc_AS"/>
</dbReference>
<evidence type="ECO:0000313" key="6">
    <source>
        <dbReference type="Proteomes" id="UP000239724"/>
    </source>
</evidence>
<dbReference type="Pfam" id="PF01464">
    <property type="entry name" value="SLT"/>
    <property type="match status" value="1"/>
</dbReference>
<dbReference type="GO" id="GO:0008933">
    <property type="term" value="F:peptidoglycan lytic transglycosylase activity"/>
    <property type="evidence" value="ECO:0007669"/>
    <property type="project" value="InterPro"/>
</dbReference>
<dbReference type="CDD" id="cd16893">
    <property type="entry name" value="LT_MltC_MltE"/>
    <property type="match status" value="1"/>
</dbReference>
<organism evidence="5 6">
    <name type="scientific">Rhodopila globiformis</name>
    <name type="common">Rhodopseudomonas globiformis</name>
    <dbReference type="NCBI Taxonomy" id="1071"/>
    <lineage>
        <taxon>Bacteria</taxon>
        <taxon>Pseudomonadati</taxon>
        <taxon>Pseudomonadota</taxon>
        <taxon>Alphaproteobacteria</taxon>
        <taxon>Acetobacterales</taxon>
        <taxon>Acetobacteraceae</taxon>
        <taxon>Rhodopila</taxon>
    </lineage>
</organism>
<evidence type="ECO:0000256" key="3">
    <source>
        <dbReference type="SAM" id="Coils"/>
    </source>
</evidence>
<evidence type="ECO:0000259" key="4">
    <source>
        <dbReference type="Pfam" id="PF01464"/>
    </source>
</evidence>
<evidence type="ECO:0000313" key="5">
    <source>
        <dbReference type="EMBL" id="PPQ27569.1"/>
    </source>
</evidence>
<protein>
    <recommendedName>
        <fullName evidence="4">Transglycosylase SLT domain-containing protein</fullName>
    </recommendedName>
</protein>
<dbReference type="Gene3D" id="1.10.530.10">
    <property type="match status" value="1"/>
</dbReference>
<dbReference type="GO" id="GO:0016020">
    <property type="term" value="C:membrane"/>
    <property type="evidence" value="ECO:0007669"/>
    <property type="project" value="InterPro"/>
</dbReference>
<dbReference type="Proteomes" id="UP000239724">
    <property type="component" value="Unassembled WGS sequence"/>
</dbReference>
<feature type="domain" description="Transglycosylase SLT" evidence="4">
    <location>
        <begin position="180"/>
        <end position="298"/>
    </location>
</feature>
<comment type="similarity">
    <text evidence="2">Belongs to the virb1 family.</text>
</comment>
<dbReference type="InterPro" id="IPR008258">
    <property type="entry name" value="Transglycosylase_SLT_dom_1"/>
</dbReference>
<dbReference type="RefSeq" id="WP_104521935.1">
    <property type="nucleotide sequence ID" value="NZ_NHRY01000257.1"/>
</dbReference>
<proteinExistence type="inferred from homology"/>
<gene>
    <name evidence="5" type="ORF">CCS01_27010</name>
</gene>
<dbReference type="OrthoDB" id="7271302at2"/>
<evidence type="ECO:0000256" key="2">
    <source>
        <dbReference type="ARBA" id="ARBA00009387"/>
    </source>
</evidence>
<dbReference type="GO" id="GO:0000270">
    <property type="term" value="P:peptidoglycan metabolic process"/>
    <property type="evidence" value="ECO:0007669"/>
    <property type="project" value="InterPro"/>
</dbReference>
<dbReference type="PROSITE" id="PS00922">
    <property type="entry name" value="TRANSGLYCOSYLASE"/>
    <property type="match status" value="1"/>
</dbReference>
<comment type="caution">
    <text evidence="5">The sequence shown here is derived from an EMBL/GenBank/DDBJ whole genome shotgun (WGS) entry which is preliminary data.</text>
</comment>
<dbReference type="InterPro" id="IPR023346">
    <property type="entry name" value="Lysozyme-like_dom_sf"/>
</dbReference>
<keyword evidence="3" id="KW-0175">Coiled coil</keyword>
<dbReference type="PANTHER" id="PTHR37423:SF2">
    <property type="entry name" value="MEMBRANE-BOUND LYTIC MUREIN TRANSGLYCOSYLASE C"/>
    <property type="match status" value="1"/>
</dbReference>
<reference evidence="5 6" key="1">
    <citation type="journal article" date="2018" name="Arch. Microbiol.">
        <title>New insights into the metabolic potential of the phototrophic purple bacterium Rhodopila globiformis DSM 161(T) from its draft genome sequence and evidence for a vanadium-dependent nitrogenase.</title>
        <authorList>
            <person name="Imhoff J.F."/>
            <person name="Rahn T."/>
            <person name="Kunzel S."/>
            <person name="Neulinger S.C."/>
        </authorList>
    </citation>
    <scope>NUCLEOTIDE SEQUENCE [LARGE SCALE GENOMIC DNA]</scope>
    <source>
        <strain evidence="5 6">DSM 161</strain>
    </source>
</reference>
<dbReference type="SUPFAM" id="SSF53955">
    <property type="entry name" value="Lysozyme-like"/>
    <property type="match status" value="1"/>
</dbReference>
<accession>A0A2S6MYZ7</accession>
<evidence type="ECO:0000256" key="1">
    <source>
        <dbReference type="ARBA" id="ARBA00007734"/>
    </source>
</evidence>
<keyword evidence="6" id="KW-1185">Reference proteome</keyword>
<feature type="coiled-coil region" evidence="3">
    <location>
        <begin position="58"/>
        <end position="85"/>
    </location>
</feature>
<dbReference type="PANTHER" id="PTHR37423">
    <property type="entry name" value="SOLUBLE LYTIC MUREIN TRANSGLYCOSYLASE-RELATED"/>
    <property type="match status" value="1"/>
</dbReference>
<comment type="similarity">
    <text evidence="1">Belongs to the transglycosylase Slt family.</text>
</comment>
<dbReference type="EMBL" id="NHRY01000257">
    <property type="protein sequence ID" value="PPQ27569.1"/>
    <property type="molecule type" value="Genomic_DNA"/>
</dbReference>
<dbReference type="AlphaFoldDB" id="A0A2S6MYZ7"/>
<sequence>MQEAMQEATRRLTHECTQLWGPGNARLPTAKTWVSHSADLTGRGEMDFEYGVFTAQVLVDADKQADTMEEAVARLRKRLQVAETLTPAEMPADDIVAKLAAKIAGAPPPDATPMPATPENETPVLAGLMPADAIAKLKPAALQRTPVTGEDGHKRVMLTYRVRFEDDHFLILAAHYVEPVEQAAKRHGLEPSLIYAVIETESAFNPRARSPVPAYGLMQLVPRTAGRDAWAYLYGVPKEPDANTLYDPDTNIALGSAYLKILYSQYLKAISDTTSRTYAVIAAYNTGAGNVAKAFNGTTRIASAARLINTLSPEETLQRLTMQLPYEETRRYVAAVVAREARYRRFDSPGSGRMLASLR</sequence>
<name>A0A2S6MYZ7_RHOGL</name>